<name>A0A0J9RED4_DROSI</name>
<feature type="transmembrane region" description="Helical" evidence="8">
    <location>
        <begin position="411"/>
        <end position="430"/>
    </location>
</feature>
<evidence type="ECO:0000256" key="5">
    <source>
        <dbReference type="ARBA" id="ARBA00023136"/>
    </source>
</evidence>
<keyword evidence="5 8" id="KW-0472">Membrane</keyword>
<keyword evidence="4 8" id="KW-1133">Transmembrane helix</keyword>
<evidence type="ECO:0000256" key="6">
    <source>
        <dbReference type="ARBA" id="ARBA00023170"/>
    </source>
</evidence>
<feature type="transmembrane region" description="Helical" evidence="8">
    <location>
        <begin position="39"/>
        <end position="61"/>
    </location>
</feature>
<dbReference type="SUPFAM" id="SSF53850">
    <property type="entry name" value="Periplasmic binding protein-like II"/>
    <property type="match status" value="1"/>
</dbReference>
<evidence type="ECO:0000256" key="3">
    <source>
        <dbReference type="ARBA" id="ARBA00022692"/>
    </source>
</evidence>
<evidence type="ECO:0000256" key="2">
    <source>
        <dbReference type="ARBA" id="ARBA00022475"/>
    </source>
</evidence>
<dbReference type="EMBL" id="CM002911">
    <property type="protein sequence ID" value="KMY93919.1"/>
    <property type="molecule type" value="Genomic_DNA"/>
</dbReference>
<accession>A0A0J9RED4</accession>
<reference evidence="9" key="2">
    <citation type="submission" date="2014-06" db="EMBL/GenBank/DDBJ databases">
        <authorList>
            <person name="Hu T."/>
            <person name="Eisen M.B."/>
            <person name="Thornton K.R."/>
            <person name="Andolfatto P."/>
        </authorList>
    </citation>
    <scope>NUCLEOTIDE SEQUENCE</scope>
    <source>
        <strain evidence="9">W501</strain>
    </source>
</reference>
<evidence type="ECO:0000256" key="8">
    <source>
        <dbReference type="SAM" id="Phobius"/>
    </source>
</evidence>
<keyword evidence="2" id="KW-1003">Cell membrane</keyword>
<dbReference type="InterPro" id="IPR052192">
    <property type="entry name" value="Insect_Ionotropic_Sensory_Rcpt"/>
</dbReference>
<gene>
    <name evidence="9" type="primary">Dsim\GD27615</name>
    <name evidence="9" type="ORF">Dsimw501_GD27615</name>
</gene>
<comment type="subcellular location">
    <subcellularLocation>
        <location evidence="1">Cell membrane</location>
        <topology evidence="1">Multi-pass membrane protein</topology>
    </subcellularLocation>
</comment>
<dbReference type="PANTHER" id="PTHR42643:SF41">
    <property type="entry name" value="IONOTROPIC RECEPTOR 20A-RELATED"/>
    <property type="match status" value="1"/>
</dbReference>
<keyword evidence="7" id="KW-0325">Glycoprotein</keyword>
<evidence type="ECO:0000256" key="4">
    <source>
        <dbReference type="ARBA" id="ARBA00022989"/>
    </source>
</evidence>
<dbReference type="OrthoDB" id="8010639at2759"/>
<reference evidence="9" key="1">
    <citation type="journal article" date="2013" name="Genome Res.">
        <title>A second-generation assembly of the Drosophila simulans genome provides new insights into patterns of lineage-specific divergence.</title>
        <authorList>
            <person name="Hu T.T."/>
            <person name="Eisen M.B."/>
            <person name="Thornton K.R."/>
            <person name="Andolfatto P."/>
        </authorList>
    </citation>
    <scope>NUCLEOTIDE SEQUENCE [LARGE SCALE GENOMIC DNA]</scope>
    <source>
        <strain evidence="9">W501</strain>
    </source>
</reference>
<proteinExistence type="predicted"/>
<protein>
    <recommendedName>
        <fullName evidence="10">Ionotropic glutamate receptor C-terminal domain-containing protein</fullName>
    </recommendedName>
</protein>
<dbReference type="AlphaFoldDB" id="A0A0J9RED4"/>
<evidence type="ECO:0000256" key="1">
    <source>
        <dbReference type="ARBA" id="ARBA00004651"/>
    </source>
</evidence>
<dbReference type="PANTHER" id="PTHR42643">
    <property type="entry name" value="IONOTROPIC RECEPTOR 20A-RELATED"/>
    <property type="match status" value="1"/>
</dbReference>
<keyword evidence="6" id="KW-0675">Receptor</keyword>
<dbReference type="GO" id="GO:0005886">
    <property type="term" value="C:plasma membrane"/>
    <property type="evidence" value="ECO:0007669"/>
    <property type="project" value="UniProtKB-SubCell"/>
</dbReference>
<dbReference type="KEGG" id="dsi:Dsimw501_GD27615"/>
<reference evidence="9" key="3">
    <citation type="submission" date="2015-04" db="EMBL/GenBank/DDBJ databases">
        <authorList>
            <consortium name="FlyBase"/>
        </authorList>
    </citation>
    <scope>NUCLEOTIDE SEQUENCE</scope>
    <source>
        <strain evidence="9">W501</strain>
    </source>
</reference>
<sequence length="632" mass="73797">MVFPPRDQSATIKSISCWLINLNPQLWPVTIKSTTMCKVLTILVLNLLLALTNAAYNVTLLKSVLSLISTREPWINTPIFVGHNTQRGDLNDLIIWLHRTMEVTSLTMNSLLQPEHLRPLGHCKVTKYNGIALFFCHDRQDIMWLTLDRNLRKLRRIRLIIILRTQRSGAQGAIKSIFNVLWQYQFLNVLVLHRDQLYSYSPYPVLRFFKLDVHTEPLFPRAARNFHGYVVSTPAENDIPRVFHVHDPLTKSRKVLGYAYRTFVEYLDHYNASLRLTNPDENLDPTTSVNMKHIVQLIIDGQLEISLHPYVFTPPTATKSYPLLIYPNCLIVPVRNEIPRHMYLLRPFQLYSWYILLFAVFYITGILYWISPKLNKSSWVQRLGLNFLDAISKILFISPPITIYRPTWRHFIIFLLLSVLGFMSTSWYNIELDSFFTTIVVGEQVNSVDQLVKQQQRVLVKEYEINTFLRHVEPRLVEKVSRLLVPVNASEQVFALLSFNRSFAYPFTEERWQFFAMQQQYAFKPIFRFSAACLGSPHIGYPMRVDSHLETSLNHFILNIQDTGLLNHWVVSDFNDAMRAGYVRFVDNVLGYQDIDVDTLRLGWCVLGIGWILSALVFSCEYWHLYPWRCIA</sequence>
<organism evidence="9">
    <name type="scientific">Drosophila simulans</name>
    <name type="common">Fruit fly</name>
    <dbReference type="NCBI Taxonomy" id="7240"/>
    <lineage>
        <taxon>Eukaryota</taxon>
        <taxon>Metazoa</taxon>
        <taxon>Ecdysozoa</taxon>
        <taxon>Arthropoda</taxon>
        <taxon>Hexapoda</taxon>
        <taxon>Insecta</taxon>
        <taxon>Pterygota</taxon>
        <taxon>Neoptera</taxon>
        <taxon>Endopterygota</taxon>
        <taxon>Diptera</taxon>
        <taxon>Brachycera</taxon>
        <taxon>Muscomorpha</taxon>
        <taxon>Ephydroidea</taxon>
        <taxon>Drosophilidae</taxon>
        <taxon>Drosophila</taxon>
        <taxon>Sophophora</taxon>
    </lineage>
</organism>
<evidence type="ECO:0000256" key="7">
    <source>
        <dbReference type="ARBA" id="ARBA00023180"/>
    </source>
</evidence>
<evidence type="ECO:0000313" key="9">
    <source>
        <dbReference type="EMBL" id="KMY93919.1"/>
    </source>
</evidence>
<dbReference type="Proteomes" id="UP000035880">
    <property type="component" value="Chromosome 2R"/>
</dbReference>
<feature type="transmembrane region" description="Helical" evidence="8">
    <location>
        <begin position="350"/>
        <end position="371"/>
    </location>
</feature>
<dbReference type="Bgee" id="FBgn0268905">
    <property type="expression patterns" value="Expressed in embryo and 3 other cell types or tissues"/>
</dbReference>
<evidence type="ECO:0008006" key="10">
    <source>
        <dbReference type="Google" id="ProtNLM"/>
    </source>
</evidence>
<keyword evidence="3 8" id="KW-0812">Transmembrane</keyword>